<name>H6QA05_PYROT</name>
<dbReference type="InterPro" id="IPR009260">
    <property type="entry name" value="CRISPR-ass_Csa1"/>
</dbReference>
<dbReference type="Proteomes" id="UP000009062">
    <property type="component" value="Chromosome"/>
</dbReference>
<dbReference type="NCBIfam" id="TIGR01896">
    <property type="entry name" value="cas_AF1879"/>
    <property type="match status" value="1"/>
</dbReference>
<dbReference type="Pfam" id="PF06023">
    <property type="entry name" value="Csa1"/>
    <property type="match status" value="1"/>
</dbReference>
<dbReference type="HOGENOM" id="CLU_905009_0_0_2"/>
<dbReference type="CDD" id="cd09659">
    <property type="entry name" value="Cas4_I-A"/>
    <property type="match status" value="1"/>
</dbReference>
<dbReference type="PIRSF" id="PIRSF009226">
    <property type="entry name" value="UCP009226"/>
    <property type="match status" value="1"/>
</dbReference>
<sequence>MFKNLQVVGGTFREFRMVRGLRVEVGEELRGWRWGEPPVQPPPLGVRLSVTDVVGGYCESRRDLYLKKVVGVRAEPNGGMKFGAYIHEVFRRSLAELRRLIEGGVVKGWELVQSFNAEAAAREAASAADAEADPRGVELARYLAIQVAARVDEIASRSPADPLSVAARAVPVLAEYVIDGRPLGLTLVRADALYHNVVVEIKVGSYSERHTLALAGYALAIEADEEVPIDAGLLIYVAFNGGVKLRAYPVAIGEGLRREFLEERNRLMELVASGSDPGLSPKCDDKCPLWRHCHGGSG</sequence>
<evidence type="ECO:0000313" key="2">
    <source>
        <dbReference type="Proteomes" id="UP000009062"/>
    </source>
</evidence>
<dbReference type="EMBL" id="CP003316">
    <property type="protein sequence ID" value="AFA39127.1"/>
    <property type="molecule type" value="Genomic_DNA"/>
</dbReference>
<dbReference type="AlphaFoldDB" id="H6QA05"/>
<organism evidence="1 2">
    <name type="scientific">Pyrobaculum oguniense (strain DSM 13380 / JCM 10595 / TE7)</name>
    <dbReference type="NCBI Taxonomy" id="698757"/>
    <lineage>
        <taxon>Archaea</taxon>
        <taxon>Thermoproteota</taxon>
        <taxon>Thermoprotei</taxon>
        <taxon>Thermoproteales</taxon>
        <taxon>Thermoproteaceae</taxon>
        <taxon>Pyrobaculum</taxon>
    </lineage>
</organism>
<reference evidence="1 2" key="1">
    <citation type="journal article" date="2012" name="Stand. Genomic Sci.">
        <title>Complete genome sequence of Pyrobaculum oguniense.</title>
        <authorList>
            <person name="Bernick D.L."/>
            <person name="Karplus K."/>
            <person name="Lui L.M."/>
            <person name="Coker J.K."/>
            <person name="Murphy J.N."/>
            <person name="Chan P.P."/>
            <person name="Cozen A.E."/>
            <person name="Lowe T.M."/>
        </authorList>
    </citation>
    <scope>NUCLEOTIDE SEQUENCE [LARGE SCALE GENOMIC DNA]</scope>
    <source>
        <strain evidence="1 2">TE7</strain>
    </source>
</reference>
<gene>
    <name evidence="1" type="ordered locus">Pogu_1100</name>
</gene>
<dbReference type="KEGG" id="pog:Pogu_1100"/>
<accession>H6QA05</accession>
<dbReference type="eggNOG" id="arCOG04195">
    <property type="taxonomic scope" value="Archaea"/>
</dbReference>
<dbReference type="STRING" id="698757.Pogu_1100"/>
<evidence type="ECO:0000313" key="1">
    <source>
        <dbReference type="EMBL" id="AFA39127.1"/>
    </source>
</evidence>
<protein>
    <submittedName>
        <fullName evidence="1">CRISPR-associated protein Cas4/Csa1, subtype I-A/APERN</fullName>
    </submittedName>
</protein>
<proteinExistence type="predicted"/>
<keyword evidence="2" id="KW-1185">Reference proteome</keyword>